<comment type="catalytic activity">
    <reaction evidence="11">
        <text>7,8-dihydromonapterin + NADPH + H(+) = 5,6,7,8-tetrahydromonapterin + NADP(+)</text>
        <dbReference type="Rhea" id="RHEA:34847"/>
        <dbReference type="ChEBI" id="CHEBI:15378"/>
        <dbReference type="ChEBI" id="CHEBI:57783"/>
        <dbReference type="ChEBI" id="CHEBI:58349"/>
        <dbReference type="ChEBI" id="CHEBI:71175"/>
        <dbReference type="ChEBI" id="CHEBI:71177"/>
        <dbReference type="EC" id="1.5.1.50"/>
    </reaction>
</comment>
<dbReference type="InterPro" id="IPR036291">
    <property type="entry name" value="NAD(P)-bd_dom_sf"/>
</dbReference>
<dbReference type="PROSITE" id="PS00061">
    <property type="entry name" value="ADH_SHORT"/>
    <property type="match status" value="1"/>
</dbReference>
<dbReference type="AlphaFoldDB" id="A0A1E5ITZ8"/>
<comment type="caution">
    <text evidence="13">The sequence shown here is derived from an EMBL/GenBank/DDBJ whole genome shotgun (WGS) entry which is preliminary data.</text>
</comment>
<dbReference type="InterPro" id="IPR020904">
    <property type="entry name" value="Sc_DH/Rdtase_CS"/>
</dbReference>
<dbReference type="Proteomes" id="UP000095230">
    <property type="component" value="Unassembled WGS sequence"/>
</dbReference>
<dbReference type="GO" id="GO:0004146">
    <property type="term" value="F:dihydrofolate reductase activity"/>
    <property type="evidence" value="ECO:0007669"/>
    <property type="project" value="UniProtKB-EC"/>
</dbReference>
<evidence type="ECO:0000256" key="3">
    <source>
        <dbReference type="ARBA" id="ARBA00022857"/>
    </source>
</evidence>
<dbReference type="InterPro" id="IPR002347">
    <property type="entry name" value="SDR_fam"/>
</dbReference>
<organism evidence="13 14">
    <name type="scientific">Shewanella colwelliana</name>
    <name type="common">Alteromonas colwelliana</name>
    <dbReference type="NCBI Taxonomy" id="23"/>
    <lineage>
        <taxon>Bacteria</taxon>
        <taxon>Pseudomonadati</taxon>
        <taxon>Pseudomonadota</taxon>
        <taxon>Gammaproteobacteria</taxon>
        <taxon>Alteromonadales</taxon>
        <taxon>Shewanellaceae</taxon>
        <taxon>Shewanella</taxon>
    </lineage>
</organism>
<comment type="catalytic activity">
    <reaction evidence="10">
        <text>(6S)-5,6,7,8-tetrahydrofolate + NADP(+) = 7,8-dihydrofolate + NADPH + H(+)</text>
        <dbReference type="Rhea" id="RHEA:15009"/>
        <dbReference type="ChEBI" id="CHEBI:15378"/>
        <dbReference type="ChEBI" id="CHEBI:57451"/>
        <dbReference type="ChEBI" id="CHEBI:57453"/>
        <dbReference type="ChEBI" id="CHEBI:57783"/>
        <dbReference type="ChEBI" id="CHEBI:58349"/>
        <dbReference type="EC" id="1.5.1.3"/>
    </reaction>
</comment>
<comment type="function">
    <text evidence="5">Catalyzes the reduction of dihydromonapterin to tetrahydromonapterin. Also has lower activity with dihydrofolate.</text>
</comment>
<dbReference type="STRING" id="23.BEL05_20180"/>
<dbReference type="Pfam" id="PF13561">
    <property type="entry name" value="adh_short_C2"/>
    <property type="match status" value="1"/>
</dbReference>
<dbReference type="EC" id="1.5.1.3" evidence="1"/>
<dbReference type="OrthoDB" id="9793499at2"/>
<keyword evidence="15" id="KW-1185">Reference proteome</keyword>
<protein>
    <recommendedName>
        <fullName evidence="8">Dihydromonapterin reductase</fullName>
        <ecNumber evidence="1">1.5.1.3</ecNumber>
        <ecNumber evidence="7">1.5.1.50</ecNumber>
    </recommendedName>
    <alternativeName>
        <fullName evidence="9">Dihydrofolate reductase</fullName>
    </alternativeName>
</protein>
<dbReference type="NCBIfam" id="NF005066">
    <property type="entry name" value="PRK06483.1"/>
    <property type="match status" value="1"/>
</dbReference>
<dbReference type="EMBL" id="MCBT01000030">
    <property type="protein sequence ID" value="OEG74015.1"/>
    <property type="molecule type" value="Genomic_DNA"/>
</dbReference>
<name>A0A1E5ITZ8_SHECO</name>
<dbReference type="Proteomes" id="UP000773469">
    <property type="component" value="Unassembled WGS sequence"/>
</dbReference>
<evidence type="ECO:0000313" key="12">
    <source>
        <dbReference type="EMBL" id="GIU39251.1"/>
    </source>
</evidence>
<dbReference type="PANTHER" id="PTHR43639">
    <property type="entry name" value="OXIDOREDUCTASE, SHORT-CHAIN DEHYDROGENASE/REDUCTASE FAMILY (AFU_ORTHOLOGUE AFUA_5G02870)"/>
    <property type="match status" value="1"/>
</dbReference>
<keyword evidence="4" id="KW-0560">Oxidoreductase</keyword>
<evidence type="ECO:0000256" key="8">
    <source>
        <dbReference type="ARBA" id="ARBA00039631"/>
    </source>
</evidence>
<keyword evidence="2" id="KW-0554">One-carbon metabolism</keyword>
<evidence type="ECO:0000256" key="5">
    <source>
        <dbReference type="ARBA" id="ARBA00037508"/>
    </source>
</evidence>
<dbReference type="Gene3D" id="3.40.50.720">
    <property type="entry name" value="NAD(P)-binding Rossmann-like Domain"/>
    <property type="match status" value="1"/>
</dbReference>
<dbReference type="SUPFAM" id="SSF51735">
    <property type="entry name" value="NAD(P)-binding Rossmann-fold domains"/>
    <property type="match status" value="1"/>
</dbReference>
<dbReference type="PRINTS" id="PR00081">
    <property type="entry name" value="GDHRDH"/>
</dbReference>
<evidence type="ECO:0000313" key="13">
    <source>
        <dbReference type="EMBL" id="OEG74015.1"/>
    </source>
</evidence>
<reference evidence="13 14" key="1">
    <citation type="submission" date="2016-07" db="EMBL/GenBank/DDBJ databases">
        <title>Whole-genome of two Shewanella species isolated from a digestive organ of sea cucumber Apostichopus japonicus Selenka 1867.</title>
        <authorList>
            <person name="Hong H.-H."/>
            <person name="Choi H."/>
            <person name="Cheon S."/>
            <person name="Oh J.-S."/>
            <person name="Lee H.-G."/>
            <person name="Park C."/>
        </authorList>
    </citation>
    <scope>NUCLEOTIDE SEQUENCE [LARGE SCALE GENOMIC DNA]</scope>
    <source>
        <strain evidence="13 14">CSB03KR</strain>
    </source>
</reference>
<proteinExistence type="inferred from homology"/>
<accession>A0A1E5ITZ8</accession>
<sequence length="235" mass="25871">MQPTILITGVGKRIGLYLANDFIARGYHVIGTFRSHYASIDTLSEAGADLYCCDFNQADEVDTFIDAIASKYRQLDAIIHNASQWLPDNSPLAASDVMEQMMRVHVTAPYQINLGLEKLLTTGERLTDIIHLTDYVATKGSKKHIAYAASKAALENMTLSFATKLAPKVKVNSIAPALICFNDHDDEDYKQQALAKSLLEREAGEIEVLNAVNYLLGSHYVTGRSLALDGGRHLK</sequence>
<reference evidence="12 15" key="2">
    <citation type="submission" date="2021-05" db="EMBL/GenBank/DDBJ databases">
        <title>Molecular characterization for Shewanella algae harboring chromosomal blaOXA-55-like strains isolated from clinical and environment sample.</title>
        <authorList>
            <person name="Ohama Y."/>
            <person name="Aoki K."/>
            <person name="Harada S."/>
            <person name="Moriya K."/>
            <person name="Ishii Y."/>
            <person name="Tateda K."/>
        </authorList>
    </citation>
    <scope>NUCLEOTIDE SEQUENCE [LARGE SCALE GENOMIC DNA]</scope>
    <source>
        <strain evidence="12 15">MBTL60-118</strain>
    </source>
</reference>
<evidence type="ECO:0000313" key="15">
    <source>
        <dbReference type="Proteomes" id="UP000773469"/>
    </source>
</evidence>
<evidence type="ECO:0000256" key="7">
    <source>
        <dbReference type="ARBA" id="ARBA00039145"/>
    </source>
</evidence>
<dbReference type="RefSeq" id="WP_028763419.1">
    <property type="nucleotide sequence ID" value="NZ_BPEU01000008.1"/>
</dbReference>
<evidence type="ECO:0000256" key="9">
    <source>
        <dbReference type="ARBA" id="ARBA00042299"/>
    </source>
</evidence>
<evidence type="ECO:0000256" key="11">
    <source>
        <dbReference type="ARBA" id="ARBA00049376"/>
    </source>
</evidence>
<dbReference type="PANTHER" id="PTHR43639:SF6">
    <property type="entry name" value="DIHYDROMONAPTERIN REDUCTASE"/>
    <property type="match status" value="1"/>
</dbReference>
<evidence type="ECO:0000256" key="6">
    <source>
        <dbReference type="ARBA" id="ARBA00038212"/>
    </source>
</evidence>
<evidence type="ECO:0000313" key="14">
    <source>
        <dbReference type="Proteomes" id="UP000095230"/>
    </source>
</evidence>
<evidence type="ECO:0000256" key="2">
    <source>
        <dbReference type="ARBA" id="ARBA00022563"/>
    </source>
</evidence>
<dbReference type="EC" id="1.5.1.50" evidence="7"/>
<gene>
    <name evidence="12" type="primary">folM</name>
    <name evidence="13" type="ORF">BEL05_20180</name>
    <name evidence="12" type="ORF">TUM3794_13600</name>
</gene>
<evidence type="ECO:0000256" key="4">
    <source>
        <dbReference type="ARBA" id="ARBA00023002"/>
    </source>
</evidence>
<dbReference type="GO" id="GO:0006730">
    <property type="term" value="P:one-carbon metabolic process"/>
    <property type="evidence" value="ECO:0007669"/>
    <property type="project" value="UniProtKB-KW"/>
</dbReference>
<dbReference type="EMBL" id="BPEU01000008">
    <property type="protein sequence ID" value="GIU39251.1"/>
    <property type="molecule type" value="Genomic_DNA"/>
</dbReference>
<evidence type="ECO:0000256" key="10">
    <source>
        <dbReference type="ARBA" id="ARBA00048873"/>
    </source>
</evidence>
<evidence type="ECO:0000256" key="1">
    <source>
        <dbReference type="ARBA" id="ARBA00012856"/>
    </source>
</evidence>
<keyword evidence="3" id="KW-0521">NADP</keyword>
<comment type="similarity">
    <text evidence="6">Belongs to the short-chain dehydrogenases/reductases (SDR) family. FolM subfamily.</text>
</comment>